<reference evidence="2" key="1">
    <citation type="journal article" date="2024" name="Int. J. Syst. Evol. Microbiol.">
        <title>Turicibacter faecis sp. nov., isolated from faeces of heart failure mouse model.</title>
        <authorList>
            <person name="Imamura Y."/>
            <person name="Motooka D."/>
            <person name="Nakajima Y."/>
            <person name="Ito S."/>
            <person name="Kitakaze M."/>
            <person name="Iida T."/>
            <person name="Nakamura S."/>
        </authorList>
    </citation>
    <scope>NUCLEOTIDE SEQUENCE</scope>
    <source>
        <strain evidence="2">TC023</strain>
    </source>
</reference>
<dbReference type="Pfam" id="PF01261">
    <property type="entry name" value="AP_endonuc_2"/>
    <property type="match status" value="1"/>
</dbReference>
<dbReference type="InterPro" id="IPR050312">
    <property type="entry name" value="IolE/XylAMocC-like"/>
</dbReference>
<dbReference type="RefSeq" id="WP_262950964.1">
    <property type="nucleotide sequence ID" value="NZ_AP028127.1"/>
</dbReference>
<gene>
    <name evidence="2" type="ORF">T23_03020</name>
</gene>
<dbReference type="EMBL" id="AP028127">
    <property type="protein sequence ID" value="BEH90200.1"/>
    <property type="molecule type" value="Genomic_DNA"/>
</dbReference>
<proteinExistence type="predicted"/>
<dbReference type="InterPro" id="IPR036237">
    <property type="entry name" value="Xyl_isomerase-like_sf"/>
</dbReference>
<dbReference type="Gene3D" id="3.20.20.150">
    <property type="entry name" value="Divalent-metal-dependent TIM barrel enzymes"/>
    <property type="match status" value="1"/>
</dbReference>
<evidence type="ECO:0000313" key="3">
    <source>
        <dbReference type="Proteomes" id="UP001432099"/>
    </source>
</evidence>
<dbReference type="InterPro" id="IPR013022">
    <property type="entry name" value="Xyl_isomerase-like_TIM-brl"/>
</dbReference>
<protein>
    <recommendedName>
        <fullName evidence="1">Xylose isomerase-like TIM barrel domain-containing protein</fullName>
    </recommendedName>
</protein>
<name>A0ABN6Z8Q8_9FIRM</name>
<dbReference type="Proteomes" id="UP001432099">
    <property type="component" value="Chromosome"/>
</dbReference>
<keyword evidence="3" id="KW-1185">Reference proteome</keyword>
<dbReference type="PANTHER" id="PTHR12110:SF21">
    <property type="entry name" value="XYLOSE ISOMERASE-LIKE TIM BARREL DOMAIN-CONTAINING PROTEIN"/>
    <property type="match status" value="1"/>
</dbReference>
<feature type="domain" description="Xylose isomerase-like TIM barrel" evidence="1">
    <location>
        <begin position="21"/>
        <end position="244"/>
    </location>
</feature>
<sequence>MINLSYGMPQLMDVDGMEENFQLCKELGLDFVELNCNLPMCQPETMNVQYLNRLKQQYGVSCTIHLPEDLDLGHFNRHVREAHLKVLEEAIGVADRLGCKILNIHMNAGMEFKTPEGEMALYEKYESKYLDNIRASLELIDIWLGGTGVQIAIENTGVLDRRYIQKAVNELLKSGRFCLTFDVGHDYIASHKDQTFILNHRALIKHLHLHDATLERDHQPLYTGDVKIDEGLKLALENKTGVLIEVKTKSALEASVAKLKEKGYIR</sequence>
<evidence type="ECO:0000313" key="2">
    <source>
        <dbReference type="EMBL" id="BEH90200.1"/>
    </source>
</evidence>
<evidence type="ECO:0000259" key="1">
    <source>
        <dbReference type="Pfam" id="PF01261"/>
    </source>
</evidence>
<organism evidence="2 3">
    <name type="scientific">Turicibacter faecis</name>
    <dbReference type="NCBI Taxonomy" id="2963365"/>
    <lineage>
        <taxon>Bacteria</taxon>
        <taxon>Bacillati</taxon>
        <taxon>Bacillota</taxon>
        <taxon>Erysipelotrichia</taxon>
        <taxon>Erysipelotrichales</taxon>
        <taxon>Turicibacteraceae</taxon>
        <taxon>Turicibacter</taxon>
    </lineage>
</organism>
<accession>A0ABN6Z8Q8</accession>
<dbReference type="SUPFAM" id="SSF51658">
    <property type="entry name" value="Xylose isomerase-like"/>
    <property type="match status" value="1"/>
</dbReference>
<dbReference type="PANTHER" id="PTHR12110">
    <property type="entry name" value="HYDROXYPYRUVATE ISOMERASE"/>
    <property type="match status" value="1"/>
</dbReference>